<feature type="region of interest" description="Disordered" evidence="1">
    <location>
        <begin position="1"/>
        <end position="25"/>
    </location>
</feature>
<comment type="caution">
    <text evidence="2">The sequence shown here is derived from an EMBL/GenBank/DDBJ whole genome shotgun (WGS) entry which is preliminary data.</text>
</comment>
<organism evidence="2 3">
    <name type="scientific">Lecanosticta acicola</name>
    <dbReference type="NCBI Taxonomy" id="111012"/>
    <lineage>
        <taxon>Eukaryota</taxon>
        <taxon>Fungi</taxon>
        <taxon>Dikarya</taxon>
        <taxon>Ascomycota</taxon>
        <taxon>Pezizomycotina</taxon>
        <taxon>Dothideomycetes</taxon>
        <taxon>Dothideomycetidae</taxon>
        <taxon>Mycosphaerellales</taxon>
        <taxon>Mycosphaerellaceae</taxon>
        <taxon>Lecanosticta</taxon>
    </lineage>
</organism>
<accession>A0AAI8YYI7</accession>
<evidence type="ECO:0000313" key="2">
    <source>
        <dbReference type="EMBL" id="CAK4006463.1"/>
    </source>
</evidence>
<name>A0AAI8YYI7_9PEZI</name>
<protein>
    <submittedName>
        <fullName evidence="2">Uncharacterized protein</fullName>
    </submittedName>
</protein>
<reference evidence="2" key="1">
    <citation type="submission" date="2023-11" db="EMBL/GenBank/DDBJ databases">
        <authorList>
            <person name="Alioto T."/>
            <person name="Alioto T."/>
            <person name="Gomez Garrido J."/>
        </authorList>
    </citation>
    <scope>NUCLEOTIDE SEQUENCE</scope>
</reference>
<dbReference type="EMBL" id="CAVMBE010000023">
    <property type="protein sequence ID" value="CAK4006463.1"/>
    <property type="molecule type" value="Genomic_DNA"/>
</dbReference>
<keyword evidence="3" id="KW-1185">Reference proteome</keyword>
<gene>
    <name evidence="2" type="ORF">LECACI_7A004314</name>
</gene>
<dbReference type="Proteomes" id="UP001296104">
    <property type="component" value="Unassembled WGS sequence"/>
</dbReference>
<sequence>MHGLRPGTNAAAQTHRPYTPSKLSTEVYPQNLAADKPEDTNTKARIALDAARISGEWDFSALDDSTLGFEKTPGPTTMFMKSVAMLRDNQNRRRAVSNRNALLHIQLCKSSGTAEAAKFLLQSFEWE</sequence>
<dbReference type="AlphaFoldDB" id="A0AAI8YYI7"/>
<evidence type="ECO:0000313" key="3">
    <source>
        <dbReference type="Proteomes" id="UP001296104"/>
    </source>
</evidence>
<evidence type="ECO:0000256" key="1">
    <source>
        <dbReference type="SAM" id="MobiDB-lite"/>
    </source>
</evidence>
<proteinExistence type="predicted"/>